<dbReference type="Pfam" id="PF05368">
    <property type="entry name" value="NmrA"/>
    <property type="match status" value="1"/>
</dbReference>
<evidence type="ECO:0000313" key="3">
    <source>
        <dbReference type="Proteomes" id="UP000308114"/>
    </source>
</evidence>
<dbReference type="InterPro" id="IPR008030">
    <property type="entry name" value="NmrA-like"/>
</dbReference>
<sequence length="319" mass="35929">MRYIVTGVDGQLASRIAETVLAEVGGRELTFTCMNKERIPKDALQRWEQAGVSIFEINYDDIPSMVRAFKDGDRIYIVSGLEVGKRVQQHRNAIDTAIRAGISHITYSSFIGATDPDYAHVYVTPDHTATEQYLKSTGIAYNAMRNNLYLENYLTMYTMLALMSDHKWLSTAGEGRATLVHKDDCARAAAAALLGKAEDNRAYDIVGSESVSVRDLCNLIQEVSGEDMEYIPVDAEQYYKYLEKLHIPREITGDFSRSPVPFCGEDLMTTDASIKEGLLNVKSDAIEVLTGQKPKTARDIVGKYKYIWENHIRSWRDMK</sequence>
<dbReference type="InterPro" id="IPR052718">
    <property type="entry name" value="NmrA-type_oxidoreductase"/>
</dbReference>
<dbReference type="Gene3D" id="3.90.25.10">
    <property type="entry name" value="UDP-galactose 4-epimerase, domain 1"/>
    <property type="match status" value="1"/>
</dbReference>
<dbReference type="EMBL" id="PNXQ01000006">
    <property type="protein sequence ID" value="TKH45382.1"/>
    <property type="molecule type" value="Genomic_DNA"/>
</dbReference>
<evidence type="ECO:0000259" key="1">
    <source>
        <dbReference type="Pfam" id="PF05368"/>
    </source>
</evidence>
<dbReference type="Proteomes" id="UP000308114">
    <property type="component" value="Unassembled WGS sequence"/>
</dbReference>
<dbReference type="OMA" id="YQDNTPR"/>
<dbReference type="PANTHER" id="PTHR47129">
    <property type="entry name" value="QUINONE OXIDOREDUCTASE 2"/>
    <property type="match status" value="1"/>
</dbReference>
<dbReference type="AlphaFoldDB" id="A0A4U2PZQ5"/>
<protein>
    <submittedName>
        <fullName evidence="2">NAD(P)-dependent oxidoreductase</fullName>
    </submittedName>
</protein>
<accession>A0A4U2PZQ5</accession>
<evidence type="ECO:0000313" key="2">
    <source>
        <dbReference type="EMBL" id="TKH45382.1"/>
    </source>
</evidence>
<comment type="caution">
    <text evidence="2">The sequence shown here is derived from an EMBL/GenBank/DDBJ whole genome shotgun (WGS) entry which is preliminary data.</text>
</comment>
<reference evidence="2 3" key="1">
    <citation type="submission" date="2018-01" db="EMBL/GenBank/DDBJ databases">
        <title>Bacillales members from the olive rhizosphere are effective biological control agents against Verticillium dahliae.</title>
        <authorList>
            <person name="Gomez-Lama C."/>
            <person name="Legarda G."/>
            <person name="Ruano-Rosa D."/>
            <person name="Pizarro-Tobias P."/>
            <person name="Valverde-Corredor A."/>
            <person name="Niqui J.L."/>
            <person name="Trivino J.C."/>
            <person name="Roca A."/>
            <person name="Mercado-Blanco J."/>
        </authorList>
    </citation>
    <scope>NUCLEOTIDE SEQUENCE [LARGE SCALE GENOMIC DNA]</scope>
    <source>
        <strain evidence="2 3">PIC167</strain>
    </source>
</reference>
<dbReference type="PANTHER" id="PTHR47129:SF1">
    <property type="entry name" value="NMRA-LIKE DOMAIN-CONTAINING PROTEIN"/>
    <property type="match status" value="1"/>
</dbReference>
<proteinExistence type="predicted"/>
<dbReference type="RefSeq" id="WP_014279106.1">
    <property type="nucleotide sequence ID" value="NZ_PNXQ01000006.1"/>
</dbReference>
<feature type="domain" description="NmrA-like" evidence="1">
    <location>
        <begin position="5"/>
        <end position="255"/>
    </location>
</feature>
<dbReference type="SUPFAM" id="SSF51735">
    <property type="entry name" value="NAD(P)-binding Rossmann-fold domains"/>
    <property type="match status" value="1"/>
</dbReference>
<organism evidence="2 3">
    <name type="scientific">Paenibacillus terrae</name>
    <dbReference type="NCBI Taxonomy" id="159743"/>
    <lineage>
        <taxon>Bacteria</taxon>
        <taxon>Bacillati</taxon>
        <taxon>Bacillota</taxon>
        <taxon>Bacilli</taxon>
        <taxon>Bacillales</taxon>
        <taxon>Paenibacillaceae</taxon>
        <taxon>Paenibacillus</taxon>
    </lineage>
</organism>
<name>A0A4U2PZQ5_9BACL</name>
<dbReference type="Gene3D" id="3.40.50.720">
    <property type="entry name" value="NAD(P)-binding Rossmann-like Domain"/>
    <property type="match status" value="1"/>
</dbReference>
<gene>
    <name evidence="2" type="ORF">C1I60_06715</name>
</gene>
<dbReference type="InterPro" id="IPR036291">
    <property type="entry name" value="NAD(P)-bd_dom_sf"/>
</dbReference>